<accession>A0A803NS25</accession>
<keyword evidence="7" id="KW-0406">Ion transport</keyword>
<comment type="similarity">
    <text evidence="2 7">Belongs to the copper transporter (Ctr) (TC 1.A.56) family. SLC31A subfamily.</text>
</comment>
<evidence type="ECO:0000256" key="1">
    <source>
        <dbReference type="ARBA" id="ARBA00004141"/>
    </source>
</evidence>
<keyword evidence="5 7" id="KW-1133">Transmembrane helix</keyword>
<keyword evidence="3 7" id="KW-0812">Transmembrane</keyword>
<dbReference type="GO" id="GO:0005375">
    <property type="term" value="F:copper ion transmembrane transporter activity"/>
    <property type="evidence" value="ECO:0007669"/>
    <property type="project" value="UniProtKB-UniRule"/>
</dbReference>
<accession>A0A7J6H5P2</accession>
<evidence type="ECO:0000256" key="6">
    <source>
        <dbReference type="ARBA" id="ARBA00023136"/>
    </source>
</evidence>
<keyword evidence="7" id="KW-0186">Copper</keyword>
<keyword evidence="7" id="KW-0813">Transport</keyword>
<comment type="subcellular location">
    <subcellularLocation>
        <location evidence="1 7">Membrane</location>
        <topology evidence="1 7">Multi-pass membrane protein</topology>
    </subcellularLocation>
</comment>
<feature type="transmembrane region" description="Helical" evidence="7">
    <location>
        <begin position="90"/>
        <end position="109"/>
    </location>
</feature>
<evidence type="ECO:0000313" key="8">
    <source>
        <dbReference type="EMBL" id="KAF4389840.1"/>
    </source>
</evidence>
<name>A0A7J6H5P2_CANSA</name>
<evidence type="ECO:0000313" key="9">
    <source>
        <dbReference type="Proteomes" id="UP000583929"/>
    </source>
</evidence>
<sequence length="126" mass="14228">MEEPKKKITQMTFYWGKDMTLLVDSWKIQSTIAYLLTLLACFLFSALYQYLEDRRIRFKSPTIHARFATSLLFGVNSAMGYLIMLSVMSFNGAVFVAIVFGLSTGYFLFSAANEYVVVVDNPCASA</sequence>
<gene>
    <name evidence="8" type="ORF">G4B88_024121</name>
</gene>
<feature type="transmembrane region" description="Helical" evidence="7">
    <location>
        <begin position="32"/>
        <end position="51"/>
    </location>
</feature>
<evidence type="ECO:0000256" key="7">
    <source>
        <dbReference type="RuleBase" id="RU367022"/>
    </source>
</evidence>
<dbReference type="AlphaFoldDB" id="A0A7J6H5P2"/>
<reference evidence="8 9" key="1">
    <citation type="journal article" date="2020" name="bioRxiv">
        <title>Sequence and annotation of 42 cannabis genomes reveals extensive copy number variation in cannabinoid synthesis and pathogen resistance genes.</title>
        <authorList>
            <person name="Mckernan K.J."/>
            <person name="Helbert Y."/>
            <person name="Kane L.T."/>
            <person name="Ebling H."/>
            <person name="Zhang L."/>
            <person name="Liu B."/>
            <person name="Eaton Z."/>
            <person name="Mclaughlin S."/>
            <person name="Kingan S."/>
            <person name="Baybayan P."/>
            <person name="Concepcion G."/>
            <person name="Jordan M."/>
            <person name="Riva A."/>
            <person name="Barbazuk W."/>
            <person name="Harkins T."/>
        </authorList>
    </citation>
    <scope>NUCLEOTIDE SEQUENCE [LARGE SCALE GENOMIC DNA]</scope>
    <source>
        <strain evidence="9">cv. Jamaican Lion 4</strain>
        <tissue evidence="8">Leaf</tissue>
    </source>
</reference>
<organism evidence="8 9">
    <name type="scientific">Cannabis sativa</name>
    <name type="common">Hemp</name>
    <name type="synonym">Marijuana</name>
    <dbReference type="NCBI Taxonomy" id="3483"/>
    <lineage>
        <taxon>Eukaryota</taxon>
        <taxon>Viridiplantae</taxon>
        <taxon>Streptophyta</taxon>
        <taxon>Embryophyta</taxon>
        <taxon>Tracheophyta</taxon>
        <taxon>Spermatophyta</taxon>
        <taxon>Magnoliopsida</taxon>
        <taxon>eudicotyledons</taxon>
        <taxon>Gunneridae</taxon>
        <taxon>Pentapetalae</taxon>
        <taxon>rosids</taxon>
        <taxon>fabids</taxon>
        <taxon>Rosales</taxon>
        <taxon>Cannabaceae</taxon>
        <taxon>Cannabis</taxon>
    </lineage>
</organism>
<evidence type="ECO:0000256" key="4">
    <source>
        <dbReference type="ARBA" id="ARBA00022796"/>
    </source>
</evidence>
<keyword evidence="9" id="KW-1185">Reference proteome</keyword>
<dbReference type="Pfam" id="PF04145">
    <property type="entry name" value="Ctr"/>
    <property type="match status" value="2"/>
</dbReference>
<evidence type="ECO:0000256" key="3">
    <source>
        <dbReference type="ARBA" id="ARBA00022692"/>
    </source>
</evidence>
<keyword evidence="6 7" id="KW-0472">Membrane</keyword>
<comment type="caution">
    <text evidence="8">The sequence shown here is derived from an EMBL/GenBank/DDBJ whole genome shotgun (WGS) entry which is preliminary data.</text>
</comment>
<dbReference type="Proteomes" id="UP000583929">
    <property type="component" value="Unassembled WGS sequence"/>
</dbReference>
<dbReference type="GO" id="GO:0005886">
    <property type="term" value="C:plasma membrane"/>
    <property type="evidence" value="ECO:0007669"/>
    <property type="project" value="TreeGrafter"/>
</dbReference>
<dbReference type="EMBL" id="JAATIQ010000066">
    <property type="protein sequence ID" value="KAF4389840.1"/>
    <property type="molecule type" value="Genomic_DNA"/>
</dbReference>
<proteinExistence type="inferred from homology"/>
<dbReference type="OMA" id="SYNIWIF"/>
<evidence type="ECO:0000256" key="2">
    <source>
        <dbReference type="ARBA" id="ARBA00006921"/>
    </source>
</evidence>
<dbReference type="PANTHER" id="PTHR12483:SF27">
    <property type="entry name" value="COPPER TRANSPORT PROTEIN CTR1"/>
    <property type="match status" value="1"/>
</dbReference>
<evidence type="ECO:0000256" key="5">
    <source>
        <dbReference type="ARBA" id="ARBA00022989"/>
    </source>
</evidence>
<feature type="transmembrane region" description="Helical" evidence="7">
    <location>
        <begin position="63"/>
        <end position="84"/>
    </location>
</feature>
<protein>
    <recommendedName>
        <fullName evidence="7">Copper transport protein</fullName>
    </recommendedName>
</protein>
<keyword evidence="4 7" id="KW-0187">Copper transport</keyword>
<dbReference type="PANTHER" id="PTHR12483">
    <property type="entry name" value="SOLUTE CARRIER FAMILY 31 COPPER TRANSPORTERS"/>
    <property type="match status" value="1"/>
</dbReference>
<dbReference type="InterPro" id="IPR007274">
    <property type="entry name" value="Cop_transporter"/>
</dbReference>